<proteinExistence type="inferred from homology"/>
<evidence type="ECO:0000256" key="1">
    <source>
        <dbReference type="ARBA" id="ARBA00010699"/>
    </source>
</evidence>
<dbReference type="STRING" id="914234.M2QE33"/>
<feature type="domain" description="Formyl transferase N-terminal" evidence="5">
    <location>
        <begin position="46"/>
        <end position="244"/>
    </location>
</feature>
<evidence type="ECO:0000256" key="2">
    <source>
        <dbReference type="ARBA" id="ARBA00012261"/>
    </source>
</evidence>
<dbReference type="OrthoDB" id="10268103at2759"/>
<name>M2QE33_CERS8</name>
<dbReference type="InterPro" id="IPR041711">
    <property type="entry name" value="Met-tRNA-FMT_N"/>
</dbReference>
<dbReference type="SUPFAM" id="SSF53328">
    <property type="entry name" value="Formyltransferase"/>
    <property type="match status" value="1"/>
</dbReference>
<dbReference type="CDD" id="cd08646">
    <property type="entry name" value="FMT_core_Met-tRNA-FMT_N"/>
    <property type="match status" value="1"/>
</dbReference>
<dbReference type="Proteomes" id="UP000016930">
    <property type="component" value="Unassembled WGS sequence"/>
</dbReference>
<dbReference type="HOGENOM" id="CLU_033347_0_3_1"/>
<keyword evidence="3" id="KW-0808">Transferase</keyword>
<dbReference type="InterPro" id="IPR036477">
    <property type="entry name" value="Formyl_transf_N_sf"/>
</dbReference>
<dbReference type="EMBL" id="KB445800">
    <property type="protein sequence ID" value="EMD35313.1"/>
    <property type="molecule type" value="Genomic_DNA"/>
</dbReference>
<evidence type="ECO:0000259" key="5">
    <source>
        <dbReference type="Pfam" id="PF00551"/>
    </source>
</evidence>
<dbReference type="InterPro" id="IPR005793">
    <property type="entry name" value="Formyl_trans_C"/>
</dbReference>
<dbReference type="EC" id="2.1.2.9" evidence="2"/>
<dbReference type="Pfam" id="PF00551">
    <property type="entry name" value="Formyl_trans_N"/>
    <property type="match status" value="1"/>
</dbReference>
<accession>M2QE33</accession>
<dbReference type="AlphaFoldDB" id="M2QE33"/>
<keyword evidence="8" id="KW-1185">Reference proteome</keyword>
<comment type="similarity">
    <text evidence="1">Belongs to the Fmt family.</text>
</comment>
<keyword evidence="4" id="KW-0648">Protein biosynthesis</keyword>
<evidence type="ECO:0000256" key="3">
    <source>
        <dbReference type="ARBA" id="ARBA00022679"/>
    </source>
</evidence>
<dbReference type="PANTHER" id="PTHR11138">
    <property type="entry name" value="METHIONYL-TRNA FORMYLTRANSFERASE"/>
    <property type="match status" value="1"/>
</dbReference>
<sequence>MLPTFSPLKLCRNIPVFGSIKDAKCLRRGWRTCRNFSVSRSSEAFKVLFLGRDEFSCLVLEQLHAARDVWDEISVVTQPDMKTGRRGSQLSVSPLKLQAQQLKLPVHFIPPQRPAFKTWQPPPPFCIEPGTVPSPNHVIITASFGRILRSSLLEMFQLGRRLNVHPSLLPAYRGPAPIQHTIIDGQSETGVCVIEMMERKKGIDAGAIWGRTRVVCFQVPDNAMFPALRNRLAREGGNLLVSVLRDMLAGKATSISQEDDLSAPRAPMITGEDAEVDFATMSAVDIVRRHNALSHQKHITTYLKTQRTLQLHAPSVFDMDLPGASELLPAPGTAIYHLPSASLLIRCANDTILMVPQVKQQDRALLQAKQWWNGVRADMRMIPDDSSPVQFVKAAH</sequence>
<dbReference type="InterPro" id="IPR002376">
    <property type="entry name" value="Formyl_transf_N"/>
</dbReference>
<feature type="domain" description="Formyl transferase C-terminal" evidence="6">
    <location>
        <begin position="269"/>
        <end position="375"/>
    </location>
</feature>
<evidence type="ECO:0000313" key="7">
    <source>
        <dbReference type="EMBL" id="EMD35313.1"/>
    </source>
</evidence>
<dbReference type="PANTHER" id="PTHR11138:SF5">
    <property type="entry name" value="METHIONYL-TRNA FORMYLTRANSFERASE, MITOCHONDRIAL"/>
    <property type="match status" value="1"/>
</dbReference>
<dbReference type="SUPFAM" id="SSF50486">
    <property type="entry name" value="FMT C-terminal domain-like"/>
    <property type="match status" value="1"/>
</dbReference>
<dbReference type="Gene3D" id="3.40.50.12230">
    <property type="match status" value="1"/>
</dbReference>
<evidence type="ECO:0000256" key="4">
    <source>
        <dbReference type="ARBA" id="ARBA00022917"/>
    </source>
</evidence>
<dbReference type="Pfam" id="PF02911">
    <property type="entry name" value="Formyl_trans_C"/>
    <property type="match status" value="1"/>
</dbReference>
<reference evidence="7 8" key="1">
    <citation type="journal article" date="2012" name="Proc. Natl. Acad. Sci. U.S.A.">
        <title>Comparative genomics of Ceriporiopsis subvermispora and Phanerochaete chrysosporium provide insight into selective ligninolysis.</title>
        <authorList>
            <person name="Fernandez-Fueyo E."/>
            <person name="Ruiz-Duenas F.J."/>
            <person name="Ferreira P."/>
            <person name="Floudas D."/>
            <person name="Hibbett D.S."/>
            <person name="Canessa P."/>
            <person name="Larrondo L.F."/>
            <person name="James T.Y."/>
            <person name="Seelenfreund D."/>
            <person name="Lobos S."/>
            <person name="Polanco R."/>
            <person name="Tello M."/>
            <person name="Honda Y."/>
            <person name="Watanabe T."/>
            <person name="Watanabe T."/>
            <person name="Ryu J.S."/>
            <person name="Kubicek C.P."/>
            <person name="Schmoll M."/>
            <person name="Gaskell J."/>
            <person name="Hammel K.E."/>
            <person name="St John F.J."/>
            <person name="Vanden Wymelenberg A."/>
            <person name="Sabat G."/>
            <person name="Splinter BonDurant S."/>
            <person name="Syed K."/>
            <person name="Yadav J.S."/>
            <person name="Doddapaneni H."/>
            <person name="Subramanian V."/>
            <person name="Lavin J.L."/>
            <person name="Oguiza J.A."/>
            <person name="Perez G."/>
            <person name="Pisabarro A.G."/>
            <person name="Ramirez L."/>
            <person name="Santoyo F."/>
            <person name="Master E."/>
            <person name="Coutinho P.M."/>
            <person name="Henrissat B."/>
            <person name="Lombard V."/>
            <person name="Magnuson J.K."/>
            <person name="Kuees U."/>
            <person name="Hori C."/>
            <person name="Igarashi K."/>
            <person name="Samejima M."/>
            <person name="Held B.W."/>
            <person name="Barry K.W."/>
            <person name="LaButti K.M."/>
            <person name="Lapidus A."/>
            <person name="Lindquist E.A."/>
            <person name="Lucas S.M."/>
            <person name="Riley R."/>
            <person name="Salamov A.A."/>
            <person name="Hoffmeister D."/>
            <person name="Schwenk D."/>
            <person name="Hadar Y."/>
            <person name="Yarden O."/>
            <person name="de Vries R.P."/>
            <person name="Wiebenga A."/>
            <person name="Stenlid J."/>
            <person name="Eastwood D."/>
            <person name="Grigoriev I.V."/>
            <person name="Berka R.M."/>
            <person name="Blanchette R.A."/>
            <person name="Kersten P."/>
            <person name="Martinez A.T."/>
            <person name="Vicuna R."/>
            <person name="Cullen D."/>
        </authorList>
    </citation>
    <scope>NUCLEOTIDE SEQUENCE [LARGE SCALE GENOMIC DNA]</scope>
    <source>
        <strain evidence="7 8">B</strain>
    </source>
</reference>
<organism evidence="7 8">
    <name type="scientific">Ceriporiopsis subvermispora (strain B)</name>
    <name type="common">White-rot fungus</name>
    <name type="synonym">Gelatoporia subvermispora</name>
    <dbReference type="NCBI Taxonomy" id="914234"/>
    <lineage>
        <taxon>Eukaryota</taxon>
        <taxon>Fungi</taxon>
        <taxon>Dikarya</taxon>
        <taxon>Basidiomycota</taxon>
        <taxon>Agaricomycotina</taxon>
        <taxon>Agaricomycetes</taxon>
        <taxon>Polyporales</taxon>
        <taxon>Gelatoporiaceae</taxon>
        <taxon>Gelatoporia</taxon>
    </lineage>
</organism>
<dbReference type="InterPro" id="IPR011034">
    <property type="entry name" value="Formyl_transferase-like_C_sf"/>
</dbReference>
<gene>
    <name evidence="7" type="ORF">CERSUDRAFT_53461</name>
</gene>
<protein>
    <recommendedName>
        <fullName evidence="2">methionyl-tRNA formyltransferase</fullName>
        <ecNumber evidence="2">2.1.2.9</ecNumber>
    </recommendedName>
</protein>
<dbReference type="GO" id="GO:0004479">
    <property type="term" value="F:methionyl-tRNA formyltransferase activity"/>
    <property type="evidence" value="ECO:0007669"/>
    <property type="project" value="UniProtKB-EC"/>
</dbReference>
<evidence type="ECO:0000313" key="8">
    <source>
        <dbReference type="Proteomes" id="UP000016930"/>
    </source>
</evidence>
<dbReference type="GO" id="GO:0005739">
    <property type="term" value="C:mitochondrion"/>
    <property type="evidence" value="ECO:0007669"/>
    <property type="project" value="TreeGrafter"/>
</dbReference>
<evidence type="ECO:0000259" key="6">
    <source>
        <dbReference type="Pfam" id="PF02911"/>
    </source>
</evidence>